<comment type="caution">
    <text evidence="1">The sequence shown here is derived from an EMBL/GenBank/DDBJ whole genome shotgun (WGS) entry which is preliminary data.</text>
</comment>
<name>A0A1R3GWX1_COCAP</name>
<proteinExistence type="predicted"/>
<protein>
    <submittedName>
        <fullName evidence="1">Mediator complex, subunit Med22</fullName>
    </submittedName>
</protein>
<dbReference type="Gramene" id="OMO62592">
    <property type="protein sequence ID" value="OMO62592"/>
    <property type="gene ID" value="CCACVL1_22729"/>
</dbReference>
<gene>
    <name evidence="1" type="ORF">CCACVL1_22729</name>
</gene>
<organism evidence="1 2">
    <name type="scientific">Corchorus capsularis</name>
    <name type="common">Jute</name>
    <dbReference type="NCBI Taxonomy" id="210143"/>
    <lineage>
        <taxon>Eukaryota</taxon>
        <taxon>Viridiplantae</taxon>
        <taxon>Streptophyta</taxon>
        <taxon>Embryophyta</taxon>
        <taxon>Tracheophyta</taxon>
        <taxon>Spermatophyta</taxon>
        <taxon>Magnoliopsida</taxon>
        <taxon>eudicotyledons</taxon>
        <taxon>Gunneridae</taxon>
        <taxon>Pentapetalae</taxon>
        <taxon>rosids</taxon>
        <taxon>malvids</taxon>
        <taxon>Malvales</taxon>
        <taxon>Malvaceae</taxon>
        <taxon>Grewioideae</taxon>
        <taxon>Apeibeae</taxon>
        <taxon>Corchorus</taxon>
    </lineage>
</organism>
<dbReference type="OrthoDB" id="1745430at2759"/>
<reference evidence="1 2" key="1">
    <citation type="submission" date="2013-09" db="EMBL/GenBank/DDBJ databases">
        <title>Corchorus capsularis genome sequencing.</title>
        <authorList>
            <person name="Alam M."/>
            <person name="Haque M.S."/>
            <person name="Islam M.S."/>
            <person name="Emdad E.M."/>
            <person name="Islam M.M."/>
            <person name="Ahmed B."/>
            <person name="Halim A."/>
            <person name="Hossen Q.M.M."/>
            <person name="Hossain M.Z."/>
            <person name="Ahmed R."/>
            <person name="Khan M.M."/>
            <person name="Islam R."/>
            <person name="Rashid M.M."/>
            <person name="Khan S.A."/>
            <person name="Rahman M.S."/>
            <person name="Alam M."/>
        </authorList>
    </citation>
    <scope>NUCLEOTIDE SEQUENCE [LARGE SCALE GENOMIC DNA]</scope>
    <source>
        <strain evidence="2">cv. CVL-1</strain>
        <tissue evidence="1">Whole seedling</tissue>
    </source>
</reference>
<keyword evidence="2" id="KW-1185">Reference proteome</keyword>
<sequence>MNKGTGLGTRPTTVAAAQKQKTMMQRVETDIANIVDNFTQLVNVARRRTRERVTESGATV</sequence>
<dbReference type="Proteomes" id="UP000188268">
    <property type="component" value="Unassembled WGS sequence"/>
</dbReference>
<evidence type="ECO:0000313" key="2">
    <source>
        <dbReference type="Proteomes" id="UP000188268"/>
    </source>
</evidence>
<accession>A0A1R3GWX1</accession>
<dbReference type="AlphaFoldDB" id="A0A1R3GWX1"/>
<dbReference type="EMBL" id="AWWV01013215">
    <property type="protein sequence ID" value="OMO62592.1"/>
    <property type="molecule type" value="Genomic_DNA"/>
</dbReference>
<evidence type="ECO:0000313" key="1">
    <source>
        <dbReference type="EMBL" id="OMO62592.1"/>
    </source>
</evidence>
<dbReference type="STRING" id="210143.A0A1R3GWX1"/>